<dbReference type="EMBL" id="JARUJP010000014">
    <property type="protein sequence ID" value="MDW8801952.1"/>
    <property type="molecule type" value="Genomic_DNA"/>
</dbReference>
<evidence type="ECO:0008006" key="3">
    <source>
        <dbReference type="Google" id="ProtNLM"/>
    </source>
</evidence>
<accession>A0ABU4JUY5</accession>
<dbReference type="RefSeq" id="WP_318798341.1">
    <property type="nucleotide sequence ID" value="NZ_JARUJP010000014.1"/>
</dbReference>
<organism evidence="1 2">
    <name type="scientific">Clostridium tanneri</name>
    <dbReference type="NCBI Taxonomy" id="3037988"/>
    <lineage>
        <taxon>Bacteria</taxon>
        <taxon>Bacillati</taxon>
        <taxon>Bacillota</taxon>
        <taxon>Clostridia</taxon>
        <taxon>Eubacteriales</taxon>
        <taxon>Clostridiaceae</taxon>
        <taxon>Clostridium</taxon>
    </lineage>
</organism>
<name>A0ABU4JUY5_9CLOT</name>
<evidence type="ECO:0000313" key="1">
    <source>
        <dbReference type="EMBL" id="MDW8801952.1"/>
    </source>
</evidence>
<evidence type="ECO:0000313" key="2">
    <source>
        <dbReference type="Proteomes" id="UP001281656"/>
    </source>
</evidence>
<keyword evidence="2" id="KW-1185">Reference proteome</keyword>
<reference evidence="1 2" key="1">
    <citation type="submission" date="2023-04" db="EMBL/GenBank/DDBJ databases">
        <title>Clostridium tannerae sp. nov., isolated from the fecal material of an alpaca.</title>
        <authorList>
            <person name="Miller S."/>
            <person name="Hendry M."/>
            <person name="King J."/>
            <person name="Sankaranarayanan K."/>
            <person name="Lawson P.A."/>
        </authorList>
    </citation>
    <scope>NUCLEOTIDE SEQUENCE [LARGE SCALE GENOMIC DNA]</scope>
    <source>
        <strain evidence="1 2">A1-XYC3</strain>
    </source>
</reference>
<gene>
    <name evidence="1" type="ORF">P8V03_12415</name>
</gene>
<sequence length="52" mass="6158">MTNSKEKINTYEETRDYAINLFSKGMCMGEVMKKTNMTEEEIAKFRDELDKD</sequence>
<proteinExistence type="predicted"/>
<dbReference type="Proteomes" id="UP001281656">
    <property type="component" value="Unassembled WGS sequence"/>
</dbReference>
<protein>
    <recommendedName>
        <fullName evidence="3">Transposase</fullName>
    </recommendedName>
</protein>
<comment type="caution">
    <text evidence="1">The sequence shown here is derived from an EMBL/GenBank/DDBJ whole genome shotgun (WGS) entry which is preliminary data.</text>
</comment>